<reference evidence="1" key="1">
    <citation type="submission" date="2022-12" db="EMBL/GenBank/DDBJ databases">
        <title>Genome sequence of HCMS5-2.</title>
        <authorList>
            <person name="Woo H."/>
        </authorList>
    </citation>
    <scope>NUCLEOTIDE SEQUENCE</scope>
    <source>
        <strain evidence="1">HCMS5-2</strain>
    </source>
</reference>
<dbReference type="Proteomes" id="UP001144347">
    <property type="component" value="Unassembled WGS sequence"/>
</dbReference>
<organism evidence="1 2">
    <name type="scientific">Pedobacter punctiformis</name>
    <dbReference type="NCBI Taxonomy" id="3004097"/>
    <lineage>
        <taxon>Bacteria</taxon>
        <taxon>Pseudomonadati</taxon>
        <taxon>Bacteroidota</taxon>
        <taxon>Sphingobacteriia</taxon>
        <taxon>Sphingobacteriales</taxon>
        <taxon>Sphingobacteriaceae</taxon>
        <taxon>Pedobacter</taxon>
    </lineage>
</organism>
<evidence type="ECO:0000313" key="1">
    <source>
        <dbReference type="EMBL" id="MCZ4242402.1"/>
    </source>
</evidence>
<evidence type="ECO:0000313" key="2">
    <source>
        <dbReference type="Proteomes" id="UP001144347"/>
    </source>
</evidence>
<dbReference type="EMBL" id="JAPWGM010000001">
    <property type="protein sequence ID" value="MCZ4242402.1"/>
    <property type="molecule type" value="Genomic_DNA"/>
</dbReference>
<protein>
    <submittedName>
        <fullName evidence="1">Uncharacterized protein</fullName>
    </submittedName>
</protein>
<keyword evidence="2" id="KW-1185">Reference proteome</keyword>
<accession>A0ABT4L3X2</accession>
<name>A0ABT4L3X2_9SPHI</name>
<sequence length="176" mass="20749">MEEYYQHLKKLQQIIQEKIDSKLEYAEDKLNFNIAANNFTAEINKLLNEVADQSNIIEQSVNIEGQLSAYYRQNIKKQRFEMDNKSPFDDNKKIQLCRPTLNSSTTLSLKTIKYTTAGNWLKTGSIKNIYKIFGKPQYQEPDFVYTDKPLSLNVRLIAKIKKEKHFFYMTERVSIF</sequence>
<gene>
    <name evidence="1" type="ORF">O0955_00170</name>
</gene>
<proteinExistence type="predicted"/>
<comment type="caution">
    <text evidence="1">The sequence shown here is derived from an EMBL/GenBank/DDBJ whole genome shotgun (WGS) entry which is preliminary data.</text>
</comment>
<dbReference type="RefSeq" id="WP_269425521.1">
    <property type="nucleotide sequence ID" value="NZ_JAPWGM010000001.1"/>
</dbReference>